<feature type="compositionally biased region" description="Basic and acidic residues" evidence="6">
    <location>
        <begin position="467"/>
        <end position="481"/>
    </location>
</feature>
<keyword evidence="3" id="KW-0418">Kinase</keyword>
<dbReference type="InterPro" id="IPR000719">
    <property type="entry name" value="Prot_kinase_dom"/>
</dbReference>
<dbReference type="Pfam" id="PF00069">
    <property type="entry name" value="Pkinase"/>
    <property type="match status" value="1"/>
</dbReference>
<keyword evidence="1" id="KW-0808">Transferase</keyword>
<dbReference type="RefSeq" id="WP_344568369.1">
    <property type="nucleotide sequence ID" value="NZ_BAAARJ010000016.1"/>
</dbReference>
<evidence type="ECO:0000256" key="5">
    <source>
        <dbReference type="PROSITE-ProRule" id="PRU10141"/>
    </source>
</evidence>
<evidence type="ECO:0000313" key="9">
    <source>
        <dbReference type="Proteomes" id="UP001501447"/>
    </source>
</evidence>
<gene>
    <name evidence="8" type="ORF">GCM10009863_47480</name>
</gene>
<feature type="region of interest" description="Disordered" evidence="6">
    <location>
        <begin position="467"/>
        <end position="513"/>
    </location>
</feature>
<dbReference type="Gene3D" id="1.10.510.10">
    <property type="entry name" value="Transferase(Phosphotransferase) domain 1"/>
    <property type="match status" value="1"/>
</dbReference>
<dbReference type="PANTHER" id="PTHR43289:SF34">
    <property type="entry name" value="SERINE_THREONINE-PROTEIN KINASE YBDM-RELATED"/>
    <property type="match status" value="1"/>
</dbReference>
<evidence type="ECO:0000256" key="1">
    <source>
        <dbReference type="ARBA" id="ARBA00022679"/>
    </source>
</evidence>
<dbReference type="PROSITE" id="PS00108">
    <property type="entry name" value="PROTEIN_KINASE_ST"/>
    <property type="match status" value="1"/>
</dbReference>
<proteinExistence type="predicted"/>
<dbReference type="SMART" id="SM00220">
    <property type="entry name" value="S_TKc"/>
    <property type="match status" value="1"/>
</dbReference>
<feature type="binding site" evidence="5">
    <location>
        <position position="43"/>
    </location>
    <ligand>
        <name>ATP</name>
        <dbReference type="ChEBI" id="CHEBI:30616"/>
    </ligand>
</feature>
<dbReference type="CDD" id="cd14014">
    <property type="entry name" value="STKc_PknB_like"/>
    <property type="match status" value="1"/>
</dbReference>
<evidence type="ECO:0000256" key="4">
    <source>
        <dbReference type="ARBA" id="ARBA00022840"/>
    </source>
</evidence>
<keyword evidence="4 5" id="KW-0067">ATP-binding</keyword>
<protein>
    <recommendedName>
        <fullName evidence="7">Protein kinase domain-containing protein</fullName>
    </recommendedName>
</protein>
<dbReference type="SUPFAM" id="SSF56112">
    <property type="entry name" value="Protein kinase-like (PK-like)"/>
    <property type="match status" value="1"/>
</dbReference>
<keyword evidence="2 5" id="KW-0547">Nucleotide-binding</keyword>
<dbReference type="PROSITE" id="PS00107">
    <property type="entry name" value="PROTEIN_KINASE_ATP"/>
    <property type="match status" value="1"/>
</dbReference>
<dbReference type="PANTHER" id="PTHR43289">
    <property type="entry name" value="MITOGEN-ACTIVATED PROTEIN KINASE KINASE KINASE 20-RELATED"/>
    <property type="match status" value="1"/>
</dbReference>
<dbReference type="EMBL" id="BAAARJ010000016">
    <property type="protein sequence ID" value="GAA2627078.1"/>
    <property type="molecule type" value="Genomic_DNA"/>
</dbReference>
<evidence type="ECO:0000259" key="7">
    <source>
        <dbReference type="PROSITE" id="PS50011"/>
    </source>
</evidence>
<comment type="caution">
    <text evidence="8">The sequence shown here is derived from an EMBL/GenBank/DDBJ whole genome shotgun (WGS) entry which is preliminary data.</text>
</comment>
<name>A0ABP6CVU0_9ACTN</name>
<dbReference type="Proteomes" id="UP001501447">
    <property type="component" value="Unassembled WGS sequence"/>
</dbReference>
<organism evidence="8 9">
    <name type="scientific">Streptomyces axinellae</name>
    <dbReference type="NCBI Taxonomy" id="552788"/>
    <lineage>
        <taxon>Bacteria</taxon>
        <taxon>Bacillati</taxon>
        <taxon>Actinomycetota</taxon>
        <taxon>Actinomycetes</taxon>
        <taxon>Kitasatosporales</taxon>
        <taxon>Streptomycetaceae</taxon>
        <taxon>Streptomyces</taxon>
    </lineage>
</organism>
<reference evidence="9" key="1">
    <citation type="journal article" date="2019" name="Int. J. Syst. Evol. Microbiol.">
        <title>The Global Catalogue of Microorganisms (GCM) 10K type strain sequencing project: providing services to taxonomists for standard genome sequencing and annotation.</title>
        <authorList>
            <consortium name="The Broad Institute Genomics Platform"/>
            <consortium name="The Broad Institute Genome Sequencing Center for Infectious Disease"/>
            <person name="Wu L."/>
            <person name="Ma J."/>
        </authorList>
    </citation>
    <scope>NUCLEOTIDE SEQUENCE [LARGE SCALE GENOMIC DNA]</scope>
    <source>
        <strain evidence="9">JCM 16373</strain>
    </source>
</reference>
<dbReference type="InterPro" id="IPR008271">
    <property type="entry name" value="Ser/Thr_kinase_AS"/>
</dbReference>
<dbReference type="Gene3D" id="3.30.200.20">
    <property type="entry name" value="Phosphorylase Kinase, domain 1"/>
    <property type="match status" value="1"/>
</dbReference>
<feature type="compositionally biased region" description="Low complexity" evidence="6">
    <location>
        <begin position="391"/>
        <end position="400"/>
    </location>
</feature>
<dbReference type="InterPro" id="IPR011009">
    <property type="entry name" value="Kinase-like_dom_sf"/>
</dbReference>
<evidence type="ECO:0000256" key="2">
    <source>
        <dbReference type="ARBA" id="ARBA00022741"/>
    </source>
</evidence>
<feature type="compositionally biased region" description="Polar residues" evidence="6">
    <location>
        <begin position="723"/>
        <end position="732"/>
    </location>
</feature>
<feature type="compositionally biased region" description="Low complexity" evidence="6">
    <location>
        <begin position="318"/>
        <end position="358"/>
    </location>
</feature>
<sequence length="732" mass="75056">MRALRAEDPERIGEYRLLGRLGEGGMGCVYLAQSPRGRTVAVKLVRRELAGHAEFRRRFEQEISAARRVGGEWTAPVLDADPDAAQPWVATGYIAGISLHEAVAGRGRHTRLPERTLRILANRLGLALRAIHGAGLVHRDVKPSNILVTIDGPRVIDFGIARALETVADGNLTRTGDIVGSPGFMSPEQVRGDHLSAASDIFSLGSVLAFAARGRTPFGSAGSAGHALMYRITHEEPDLEGVPEGLRPLVADCLAKDAGARPSVAELVARTADPQGAPGPSATAADSAEPWLPANLVAELGRHAARLLDAEVPGAQAAADRAAGAPAIAPRPDAPSEAPAPTSASGPASAFGGEAGDTPGDETGGEVGEGREGAGPGVKPGLHGMATVTGSAQHAQAEPAAPAPAPSALPASAPLTSPGPPDQQAPYSLSGQARAERSHRRGVLLGALGVVLALVSGAGTFVALRVHDSSGDDGGARRDGSRAPASSHTGGAGPSEPSGAERTSPAAGGALPRGYVGAWQGSVQDADGSTITRRFEIRQGKKGEVVAKTFNVRDNAMCEGEATLVSFGTSMKITSEITESHPAARPCTPYGEQALTLKPDGTLGWTYPASSLSATLRRVTDTARPVPRRLLGKWEAESGEHDGLTLDFGQGRVGMATLQLRGKDGRECEATMTLGAADGETLVYGPADSGGAAEGSCGPARRALSVTPSTGDTVRLHTPEDASGTTLTFARP</sequence>
<evidence type="ECO:0000256" key="3">
    <source>
        <dbReference type="ARBA" id="ARBA00022777"/>
    </source>
</evidence>
<dbReference type="PROSITE" id="PS50011">
    <property type="entry name" value="PROTEIN_KINASE_DOM"/>
    <property type="match status" value="1"/>
</dbReference>
<feature type="domain" description="Protein kinase" evidence="7">
    <location>
        <begin position="15"/>
        <end position="292"/>
    </location>
</feature>
<accession>A0ABP6CVU0</accession>
<feature type="region of interest" description="Disordered" evidence="6">
    <location>
        <begin position="705"/>
        <end position="732"/>
    </location>
</feature>
<feature type="region of interest" description="Disordered" evidence="6">
    <location>
        <begin position="318"/>
        <end position="434"/>
    </location>
</feature>
<dbReference type="InterPro" id="IPR017441">
    <property type="entry name" value="Protein_kinase_ATP_BS"/>
</dbReference>
<keyword evidence="9" id="KW-1185">Reference proteome</keyword>
<evidence type="ECO:0000256" key="6">
    <source>
        <dbReference type="SAM" id="MobiDB-lite"/>
    </source>
</evidence>
<evidence type="ECO:0000313" key="8">
    <source>
        <dbReference type="EMBL" id="GAA2627078.1"/>
    </source>
</evidence>